<organism evidence="7 8">
    <name type="scientific">Ridgeia piscesae</name>
    <name type="common">Tubeworm</name>
    <dbReference type="NCBI Taxonomy" id="27915"/>
    <lineage>
        <taxon>Eukaryota</taxon>
        <taxon>Metazoa</taxon>
        <taxon>Spiralia</taxon>
        <taxon>Lophotrochozoa</taxon>
        <taxon>Annelida</taxon>
        <taxon>Polychaeta</taxon>
        <taxon>Sedentaria</taxon>
        <taxon>Canalipalpata</taxon>
        <taxon>Sabellida</taxon>
        <taxon>Siboglinidae</taxon>
        <taxon>Ridgeia</taxon>
    </lineage>
</organism>
<dbReference type="AlphaFoldDB" id="A0AAD9PGI5"/>
<dbReference type="GO" id="GO:0033588">
    <property type="term" value="C:elongator holoenzyme complex"/>
    <property type="evidence" value="ECO:0007669"/>
    <property type="project" value="TreeGrafter"/>
</dbReference>
<evidence type="ECO:0000256" key="1">
    <source>
        <dbReference type="ARBA" id="ARBA00022485"/>
    </source>
</evidence>
<evidence type="ECO:0000256" key="5">
    <source>
        <dbReference type="ARBA" id="ARBA00023014"/>
    </source>
</evidence>
<evidence type="ECO:0000259" key="6">
    <source>
        <dbReference type="Pfam" id="PF23613"/>
    </source>
</evidence>
<feature type="domain" description="ELP3-like N-terminal" evidence="6">
    <location>
        <begin position="1"/>
        <end position="70"/>
    </location>
</feature>
<dbReference type="InterPro" id="IPR039661">
    <property type="entry name" value="ELP3"/>
</dbReference>
<dbReference type="PANTHER" id="PTHR11135">
    <property type="entry name" value="HISTONE ACETYLTRANSFERASE-RELATED"/>
    <property type="match status" value="1"/>
</dbReference>
<reference evidence="7" key="1">
    <citation type="journal article" date="2023" name="Mol. Biol. Evol.">
        <title>Third-Generation Sequencing Reveals the Adaptive Role of the Epigenome in Three Deep-Sea Polychaetes.</title>
        <authorList>
            <person name="Perez M."/>
            <person name="Aroh O."/>
            <person name="Sun Y."/>
            <person name="Lan Y."/>
            <person name="Juniper S.K."/>
            <person name="Young C.R."/>
            <person name="Angers B."/>
            <person name="Qian P.Y."/>
        </authorList>
    </citation>
    <scope>NUCLEOTIDE SEQUENCE</scope>
    <source>
        <strain evidence="7">R07B-5</strain>
    </source>
</reference>
<dbReference type="EMBL" id="JAODUO010000002">
    <property type="protein sequence ID" value="KAK2194166.1"/>
    <property type="molecule type" value="Genomic_DNA"/>
</dbReference>
<keyword evidence="3" id="KW-0479">Metal-binding</keyword>
<dbReference type="GO" id="GO:0005737">
    <property type="term" value="C:cytoplasm"/>
    <property type="evidence" value="ECO:0007669"/>
    <property type="project" value="TreeGrafter"/>
</dbReference>
<gene>
    <name evidence="7" type="ORF">NP493_2g17011</name>
</gene>
<dbReference type="GO" id="GO:0046872">
    <property type="term" value="F:metal ion binding"/>
    <property type="evidence" value="ECO:0007669"/>
    <property type="project" value="UniProtKB-KW"/>
</dbReference>
<dbReference type="PANTHER" id="PTHR11135:SF0">
    <property type="entry name" value="ELONGATOR COMPLEX PROTEIN 3"/>
    <property type="match status" value="1"/>
</dbReference>
<name>A0AAD9PGI5_RIDPI</name>
<keyword evidence="8" id="KW-1185">Reference proteome</keyword>
<dbReference type="Pfam" id="PF23613">
    <property type="entry name" value="ELP3_N"/>
    <property type="match status" value="1"/>
</dbReference>
<dbReference type="GO" id="GO:0002926">
    <property type="term" value="P:tRNA wobble base 5-methoxycarbonylmethyl-2-thiouridinylation"/>
    <property type="evidence" value="ECO:0007669"/>
    <property type="project" value="TreeGrafter"/>
</dbReference>
<accession>A0AAD9PGI5</accession>
<dbReference type="Proteomes" id="UP001209878">
    <property type="component" value="Unassembled WGS sequence"/>
</dbReference>
<keyword evidence="4" id="KW-0408">Iron</keyword>
<evidence type="ECO:0000256" key="2">
    <source>
        <dbReference type="ARBA" id="ARBA00022691"/>
    </source>
</evidence>
<evidence type="ECO:0000256" key="3">
    <source>
        <dbReference type="ARBA" id="ARBA00022723"/>
    </source>
</evidence>
<comment type="caution">
    <text evidence="7">The sequence shown here is derived from an EMBL/GenBank/DDBJ whole genome shotgun (WGS) entry which is preliminary data.</text>
</comment>
<keyword evidence="5" id="KW-0411">Iron-sulfur</keyword>
<keyword evidence="1" id="KW-0004">4Fe-4S</keyword>
<dbReference type="GO" id="GO:0051539">
    <property type="term" value="F:4 iron, 4 sulfur cluster binding"/>
    <property type="evidence" value="ECO:0007669"/>
    <property type="project" value="UniProtKB-KW"/>
</dbReference>
<proteinExistence type="predicted"/>
<dbReference type="GO" id="GO:0005634">
    <property type="term" value="C:nucleus"/>
    <property type="evidence" value="ECO:0007669"/>
    <property type="project" value="TreeGrafter"/>
</dbReference>
<evidence type="ECO:0000256" key="4">
    <source>
        <dbReference type="ARBA" id="ARBA00023004"/>
    </source>
</evidence>
<evidence type="ECO:0000313" key="7">
    <source>
        <dbReference type="EMBL" id="KAK2194166.1"/>
    </source>
</evidence>
<sequence>MAMTVAEIVKELLDAHEKGRDIQLNKLKTKLSSKYGLPMQPRLVDIIAGVPQQYKKILLPKLRAKPVRTASGIAVVAVMCKPHRCPHIAMTGNICVYCPGGPDSDFEYSTQSYTGYEVSDTKLYLVYYPRPCHVVCCMNKQILLLLDGCL</sequence>
<protein>
    <recommendedName>
        <fullName evidence="6">ELP3-like N-terminal domain-containing protein</fullName>
    </recommendedName>
</protein>
<dbReference type="InterPro" id="IPR056591">
    <property type="entry name" value="ELP3-like_N"/>
</dbReference>
<evidence type="ECO:0000313" key="8">
    <source>
        <dbReference type="Proteomes" id="UP001209878"/>
    </source>
</evidence>
<keyword evidence="2" id="KW-0949">S-adenosyl-L-methionine</keyword>